<feature type="domain" description="RING-type" evidence="6">
    <location>
        <begin position="267"/>
        <end position="315"/>
    </location>
</feature>
<dbReference type="GeneID" id="39591822"/>
<feature type="region of interest" description="Disordered" evidence="5">
    <location>
        <begin position="110"/>
        <end position="177"/>
    </location>
</feature>
<dbReference type="OrthoDB" id="8062037at2759"/>
<keyword evidence="2 4" id="KW-0863">Zinc-finger</keyword>
<keyword evidence="8" id="KW-1185">Reference proteome</keyword>
<evidence type="ECO:0000256" key="5">
    <source>
        <dbReference type="SAM" id="MobiDB-lite"/>
    </source>
</evidence>
<feature type="compositionally biased region" description="Polar residues" evidence="5">
    <location>
        <begin position="460"/>
        <end position="470"/>
    </location>
</feature>
<evidence type="ECO:0000256" key="2">
    <source>
        <dbReference type="ARBA" id="ARBA00022771"/>
    </source>
</evidence>
<dbReference type="SMART" id="SM00184">
    <property type="entry name" value="RING"/>
    <property type="match status" value="2"/>
</dbReference>
<dbReference type="Pfam" id="PF13639">
    <property type="entry name" value="zf-RING_2"/>
    <property type="match status" value="1"/>
</dbReference>
<keyword evidence="3" id="KW-0862">Zinc</keyword>
<evidence type="ECO:0000313" key="8">
    <source>
        <dbReference type="Proteomes" id="UP000279236"/>
    </source>
</evidence>
<feature type="region of interest" description="Disordered" evidence="5">
    <location>
        <begin position="1"/>
        <end position="98"/>
    </location>
</feature>
<evidence type="ECO:0000259" key="6">
    <source>
        <dbReference type="PROSITE" id="PS50089"/>
    </source>
</evidence>
<dbReference type="Gene3D" id="3.30.40.10">
    <property type="entry name" value="Zinc/RING finger domain, C3HC4 (zinc finger)"/>
    <property type="match status" value="1"/>
</dbReference>
<feature type="compositionally biased region" description="Low complexity" evidence="5">
    <location>
        <begin position="24"/>
        <end position="42"/>
    </location>
</feature>
<organism evidence="7 8">
    <name type="scientific">Apiotrichum porosum</name>
    <dbReference type="NCBI Taxonomy" id="105984"/>
    <lineage>
        <taxon>Eukaryota</taxon>
        <taxon>Fungi</taxon>
        <taxon>Dikarya</taxon>
        <taxon>Basidiomycota</taxon>
        <taxon>Agaricomycotina</taxon>
        <taxon>Tremellomycetes</taxon>
        <taxon>Trichosporonales</taxon>
        <taxon>Trichosporonaceae</taxon>
        <taxon>Apiotrichum</taxon>
    </lineage>
</organism>
<dbReference type="SUPFAM" id="SSF57850">
    <property type="entry name" value="RING/U-box"/>
    <property type="match status" value="2"/>
</dbReference>
<feature type="compositionally biased region" description="Low complexity" evidence="5">
    <location>
        <begin position="441"/>
        <end position="459"/>
    </location>
</feature>
<evidence type="ECO:0000313" key="7">
    <source>
        <dbReference type="EMBL" id="RSH83591.1"/>
    </source>
</evidence>
<feature type="compositionally biased region" description="Pro residues" evidence="5">
    <location>
        <begin position="381"/>
        <end position="393"/>
    </location>
</feature>
<evidence type="ECO:0000256" key="4">
    <source>
        <dbReference type="PROSITE-ProRule" id="PRU00175"/>
    </source>
</evidence>
<feature type="compositionally biased region" description="Low complexity" evidence="5">
    <location>
        <begin position="511"/>
        <end position="533"/>
    </location>
</feature>
<evidence type="ECO:0000256" key="3">
    <source>
        <dbReference type="ARBA" id="ARBA00022833"/>
    </source>
</evidence>
<sequence length="724" mass="75774">MSSPGRSGLPPDPPHESTPPPEPTSSGQVPGQGGPSVTADAPPEMPPPDDGEESGDPAPPGPNGGGSNARRPLSSFTFVSPVPMNRPEGGEEQPDDGNRLVLTWTIEVFPNDGSEGMNGEAPTDAPGVDGDALPQADADAGHGVHGPPGAALPTGGDGSTGDGEAHQAGGTDADRNTGTIFLVLGPDGRVIPRPGGDDGGQPPPFFFPFGLPFTFQPPPPAPDPAKAAELLASLPTVGRALLKRVNMVVAAEDAAGGKEYDDRGWRCGICLEGLEEEAERDEPEQAVKALPCNHLFHEGCLQPWFTTHHTCPTCRLDLDPLRTLHGPRETRANPLRPAPTGSGRTTPASAAHPYARGDRSRARSGVQTPLNPDAQAQAPPADTPVPVPTPLNAPTPQSILESLVSQVTQAAFGQAMRQNQLFDNHLTASPAPMGPPEPPRTADTPGSPSPAAGPSRSATVENQTQANPSPATAGASSEARPTPERRPHIHFIRVPSPMNGGHGPAPPPRENATTPGTASATPAPNATANPPNAEDAGRRMMNFPLEFFFLRPQPHGVPMAPPPAPPAPETPAVPERTFVPQTLQSWTEQREKTLGWRCDAVECLVAHPIPESGAEDMDLDDSVDSDLTVPDKDMLSIYAPTQAAFPAVAEGEEAHAGANYVILACDHRWHRTCLETAERSAGHKAGADVDGREWVRCPRCRKEGWITPRSETPVNVAPTVAVEA</sequence>
<reference evidence="7 8" key="1">
    <citation type="submission" date="2018-11" db="EMBL/GenBank/DDBJ databases">
        <title>Genome sequence of Apiotrichum porosum DSM 27194.</title>
        <authorList>
            <person name="Aliyu H."/>
            <person name="Gorte O."/>
            <person name="Ochsenreither K."/>
        </authorList>
    </citation>
    <scope>NUCLEOTIDE SEQUENCE [LARGE SCALE GENOMIC DNA]</scope>
    <source>
        <strain evidence="7 8">DSM 27194</strain>
    </source>
</reference>
<accession>A0A427XXP7</accession>
<dbReference type="InterPro" id="IPR013083">
    <property type="entry name" value="Znf_RING/FYVE/PHD"/>
</dbReference>
<dbReference type="GO" id="GO:0008270">
    <property type="term" value="F:zinc ion binding"/>
    <property type="evidence" value="ECO:0007669"/>
    <property type="project" value="UniProtKB-KW"/>
</dbReference>
<comment type="caution">
    <text evidence="7">The sequence shown here is derived from an EMBL/GenBank/DDBJ whole genome shotgun (WGS) entry which is preliminary data.</text>
</comment>
<name>A0A427XXP7_9TREE</name>
<dbReference type="STRING" id="105984.A0A427XXP7"/>
<feature type="region of interest" description="Disordered" evidence="5">
    <location>
        <begin position="325"/>
        <end position="396"/>
    </location>
</feature>
<dbReference type="PROSITE" id="PS50089">
    <property type="entry name" value="ZF_RING_2"/>
    <property type="match status" value="1"/>
</dbReference>
<feature type="compositionally biased region" description="Pro residues" evidence="5">
    <location>
        <begin position="10"/>
        <end position="23"/>
    </location>
</feature>
<feature type="region of interest" description="Disordered" evidence="5">
    <location>
        <begin position="425"/>
        <end position="537"/>
    </location>
</feature>
<dbReference type="RefSeq" id="XP_028477543.1">
    <property type="nucleotide sequence ID" value="XM_028622651.1"/>
</dbReference>
<dbReference type="InterPro" id="IPR001841">
    <property type="entry name" value="Znf_RING"/>
</dbReference>
<dbReference type="Proteomes" id="UP000279236">
    <property type="component" value="Unassembled WGS sequence"/>
</dbReference>
<protein>
    <recommendedName>
        <fullName evidence="6">RING-type domain-containing protein</fullName>
    </recommendedName>
</protein>
<dbReference type="EMBL" id="RSCE01000004">
    <property type="protein sequence ID" value="RSH83591.1"/>
    <property type="molecule type" value="Genomic_DNA"/>
</dbReference>
<proteinExistence type="predicted"/>
<evidence type="ECO:0000256" key="1">
    <source>
        <dbReference type="ARBA" id="ARBA00022723"/>
    </source>
</evidence>
<gene>
    <name evidence="7" type="ORF">EHS24_007279</name>
</gene>
<dbReference type="AlphaFoldDB" id="A0A427XXP7"/>
<dbReference type="CDD" id="cd16454">
    <property type="entry name" value="RING-H2_PA-TM-RING"/>
    <property type="match status" value="1"/>
</dbReference>
<dbReference type="PANTHER" id="PTHR45969">
    <property type="entry name" value="RING ZINC FINGER PROTEIN-RELATED"/>
    <property type="match status" value="1"/>
</dbReference>
<keyword evidence="1" id="KW-0479">Metal-binding</keyword>